<dbReference type="InterPro" id="IPR000601">
    <property type="entry name" value="PKD_dom"/>
</dbReference>
<dbReference type="CDD" id="cd00146">
    <property type="entry name" value="PKD"/>
    <property type="match status" value="1"/>
</dbReference>
<dbReference type="Gene3D" id="2.60.40.10">
    <property type="entry name" value="Immunoglobulins"/>
    <property type="match status" value="1"/>
</dbReference>
<gene>
    <name evidence="3" type="ORF">KEM09_09645</name>
</gene>
<evidence type="ECO:0000313" key="3">
    <source>
        <dbReference type="EMBL" id="MBS2211666.1"/>
    </source>
</evidence>
<feature type="signal peptide" evidence="1">
    <location>
        <begin position="1"/>
        <end position="21"/>
    </location>
</feature>
<dbReference type="Proteomes" id="UP000721861">
    <property type="component" value="Unassembled WGS sequence"/>
</dbReference>
<dbReference type="Gene3D" id="2.120.10.60">
    <property type="entry name" value="Tricorn protease N-terminal domain"/>
    <property type="match status" value="1"/>
</dbReference>
<evidence type="ECO:0000256" key="1">
    <source>
        <dbReference type="SAM" id="SignalP"/>
    </source>
</evidence>
<dbReference type="SUPFAM" id="SSF82171">
    <property type="entry name" value="DPP6 N-terminal domain-like"/>
    <property type="match status" value="1"/>
</dbReference>
<dbReference type="InterPro" id="IPR013783">
    <property type="entry name" value="Ig-like_fold"/>
</dbReference>
<dbReference type="SMART" id="SM00089">
    <property type="entry name" value="PKD"/>
    <property type="match status" value="1"/>
</dbReference>
<protein>
    <submittedName>
        <fullName evidence="3">PD40 domain-containing protein</fullName>
    </submittedName>
</protein>
<dbReference type="EMBL" id="JAGUCN010000009">
    <property type="protein sequence ID" value="MBS2211666.1"/>
    <property type="molecule type" value="Genomic_DNA"/>
</dbReference>
<keyword evidence="4" id="KW-1185">Reference proteome</keyword>
<dbReference type="SUPFAM" id="SSF49299">
    <property type="entry name" value="PKD domain"/>
    <property type="match status" value="1"/>
</dbReference>
<dbReference type="Pfam" id="PF07676">
    <property type="entry name" value="PD40"/>
    <property type="match status" value="3"/>
</dbReference>
<sequence>MHQKIFLLGVLLTLTFQIAEAQGVSVKRLPFCKKNQSEIAPMVYDSLLYFSSDKNVKWLNKPIDQDNNNFYNLFTIQQASDSSWMDERQYEQEYFSPYHTSTIAFYPEFNEVFFTETQYKNKQRLAKNSDNLHGVFVANMDNKGMSRAQSLPFNSRRSYNTAHPTLSSDGQYLFFVSDQEGGYGQTDIYVSERDGDSWGPAMNMGPAINTEGGEVFPFYHQSGKLYFASNGHAGEGGLDIFYTVRTDEGWSTPVNLGNSINTAANEFSCYISADGQSGYFASDRAGDDDLYEFITLFPVFGQATKQKENTFTYRFYDTMGGKGDGPLKYVWNFGDGQTAEGDTVIHQYKQPGNYHVQSLLVDTIENVELFVLNDFYQEVKKKVQVYITSPDNVRVGEPQTLDALESNLGDFEPNGFYWELPDGTRQKGVTIQYVFRTKGKQIVRCGTISKDDPNLKMCTYKEINVIE</sequence>
<feature type="chain" id="PRO_5045993020" evidence="1">
    <location>
        <begin position="22"/>
        <end position="467"/>
    </location>
</feature>
<dbReference type="RefSeq" id="WP_212227904.1">
    <property type="nucleotide sequence ID" value="NZ_JAGUCN010000009.1"/>
</dbReference>
<reference evidence="3 4" key="1">
    <citation type="journal article" date="2014" name="Int. J. Syst. Evol. Microbiol.">
        <title>Carboxylicivirga gen. nov. in the family Marinilabiliaceae with two novel species, Carboxylicivirga mesophila sp. nov. and Carboxylicivirga taeanensis sp. nov., and reclassification of Cytophaga fermentans as Saccharicrinis fermentans gen. nov., comb. nov.</title>
        <authorList>
            <person name="Yang S.H."/>
            <person name="Seo H.S."/>
            <person name="Woo J.H."/>
            <person name="Oh H.M."/>
            <person name="Jang H."/>
            <person name="Lee J.H."/>
            <person name="Kim S.J."/>
            <person name="Kwon K.K."/>
        </authorList>
    </citation>
    <scope>NUCLEOTIDE SEQUENCE [LARGE SCALE GENOMIC DNA]</scope>
    <source>
        <strain evidence="3 4">JCM 18290</strain>
    </source>
</reference>
<accession>A0ABS5KAY5</accession>
<proteinExistence type="predicted"/>
<name>A0ABS5KAY5_9BACT</name>
<dbReference type="PROSITE" id="PS50093">
    <property type="entry name" value="PKD"/>
    <property type="match status" value="1"/>
</dbReference>
<feature type="domain" description="PKD" evidence="2">
    <location>
        <begin position="326"/>
        <end position="357"/>
    </location>
</feature>
<keyword evidence="1" id="KW-0732">Signal</keyword>
<dbReference type="InterPro" id="IPR035986">
    <property type="entry name" value="PKD_dom_sf"/>
</dbReference>
<dbReference type="InterPro" id="IPR011659">
    <property type="entry name" value="WD40"/>
</dbReference>
<dbReference type="InterPro" id="IPR022409">
    <property type="entry name" value="PKD/Chitinase_dom"/>
</dbReference>
<comment type="caution">
    <text evidence="3">The sequence shown here is derived from an EMBL/GenBank/DDBJ whole genome shotgun (WGS) entry which is preliminary data.</text>
</comment>
<evidence type="ECO:0000313" key="4">
    <source>
        <dbReference type="Proteomes" id="UP000721861"/>
    </source>
</evidence>
<evidence type="ECO:0000259" key="2">
    <source>
        <dbReference type="PROSITE" id="PS50093"/>
    </source>
</evidence>
<dbReference type="Pfam" id="PF18911">
    <property type="entry name" value="PKD_4"/>
    <property type="match status" value="1"/>
</dbReference>
<organism evidence="3 4">
    <name type="scientific">Carboxylicivirga mesophila</name>
    <dbReference type="NCBI Taxonomy" id="1166478"/>
    <lineage>
        <taxon>Bacteria</taxon>
        <taxon>Pseudomonadati</taxon>
        <taxon>Bacteroidota</taxon>
        <taxon>Bacteroidia</taxon>
        <taxon>Marinilabiliales</taxon>
        <taxon>Marinilabiliaceae</taxon>
        <taxon>Carboxylicivirga</taxon>
    </lineage>
</organism>